<keyword evidence="3" id="KW-1185">Reference proteome</keyword>
<evidence type="ECO:0000313" key="2">
    <source>
        <dbReference type="EMBL" id="KAF5926967.1"/>
    </source>
</evidence>
<dbReference type="EMBL" id="JACDTQ010000745">
    <property type="protein sequence ID" value="KAF5926967.1"/>
    <property type="molecule type" value="Genomic_DNA"/>
</dbReference>
<dbReference type="AlphaFoldDB" id="A0A7J7FG50"/>
<comment type="caution">
    <text evidence="2">The sequence shown here is derived from an EMBL/GenBank/DDBJ whole genome shotgun (WGS) entry which is preliminary data.</text>
</comment>
<gene>
    <name evidence="2" type="ORF">HPG69_001600</name>
</gene>
<dbReference type="Proteomes" id="UP000551758">
    <property type="component" value="Unassembled WGS sequence"/>
</dbReference>
<feature type="compositionally biased region" description="Basic and acidic residues" evidence="1">
    <location>
        <begin position="93"/>
        <end position="103"/>
    </location>
</feature>
<organism evidence="2 3">
    <name type="scientific">Diceros bicornis minor</name>
    <name type="common">South-central black rhinoceros</name>
    <dbReference type="NCBI Taxonomy" id="77932"/>
    <lineage>
        <taxon>Eukaryota</taxon>
        <taxon>Metazoa</taxon>
        <taxon>Chordata</taxon>
        <taxon>Craniata</taxon>
        <taxon>Vertebrata</taxon>
        <taxon>Euteleostomi</taxon>
        <taxon>Mammalia</taxon>
        <taxon>Eutheria</taxon>
        <taxon>Laurasiatheria</taxon>
        <taxon>Perissodactyla</taxon>
        <taxon>Rhinocerotidae</taxon>
        <taxon>Diceros</taxon>
    </lineage>
</organism>
<protein>
    <submittedName>
        <fullName evidence="2">Uncharacterized protein</fullName>
    </submittedName>
</protein>
<accession>A0A7J7FG50</accession>
<sequence>MINFHNETSLSYAKGSKARNLLLSHMARMTKKIYNLLKNKNISELRGKGASYSKLNIPRNFRKLSQEADHGLQQFKSSFRSSLLQWQKFKNDQLQRSTKEKQPEQNSQVDTNENKTKRNTHATVPIKQRLQNQAYEVIESKAAVNKNEVKVSGKDSDFAEEKKRDSQICIFLRKNKMYSGSYTSQLVTNRLTSRLYKSI</sequence>
<evidence type="ECO:0000256" key="1">
    <source>
        <dbReference type="SAM" id="MobiDB-lite"/>
    </source>
</evidence>
<feature type="region of interest" description="Disordered" evidence="1">
    <location>
        <begin position="93"/>
        <end position="123"/>
    </location>
</feature>
<evidence type="ECO:0000313" key="3">
    <source>
        <dbReference type="Proteomes" id="UP000551758"/>
    </source>
</evidence>
<name>A0A7J7FG50_DICBM</name>
<proteinExistence type="predicted"/>
<reference evidence="2 3" key="1">
    <citation type="journal article" date="2020" name="Mol. Biol. Evol.">
        <title>Interspecific Gene Flow and the Evolution of Specialization in Black and White Rhinoceros.</title>
        <authorList>
            <person name="Moodley Y."/>
            <person name="Westbury M.V."/>
            <person name="Russo I.M."/>
            <person name="Gopalakrishnan S."/>
            <person name="Rakotoarivelo A."/>
            <person name="Olsen R.A."/>
            <person name="Prost S."/>
            <person name="Tunstall T."/>
            <person name="Ryder O.A."/>
            <person name="Dalen L."/>
            <person name="Bruford M.W."/>
        </authorList>
    </citation>
    <scope>NUCLEOTIDE SEQUENCE [LARGE SCALE GENOMIC DNA]</scope>
    <source>
        <strain evidence="2">SBR-YM</strain>
        <tissue evidence="2">Skin</tissue>
    </source>
</reference>